<feature type="transmembrane region" description="Helical" evidence="6">
    <location>
        <begin position="354"/>
        <end position="378"/>
    </location>
</feature>
<evidence type="ECO:0000313" key="7">
    <source>
        <dbReference type="EMBL" id="WAI51615.1"/>
    </source>
</evidence>
<feature type="transmembrane region" description="Helical" evidence="6">
    <location>
        <begin position="450"/>
        <end position="473"/>
    </location>
</feature>
<evidence type="ECO:0000256" key="5">
    <source>
        <dbReference type="ARBA" id="ARBA00023136"/>
    </source>
</evidence>
<organism evidence="7 8">
    <name type="scientific">Pseudomonas triclosanedens</name>
    <dbReference type="NCBI Taxonomy" id="2961893"/>
    <lineage>
        <taxon>Bacteria</taxon>
        <taxon>Pseudomonadati</taxon>
        <taxon>Pseudomonadota</taxon>
        <taxon>Gammaproteobacteria</taxon>
        <taxon>Pseudomonadales</taxon>
        <taxon>Pseudomonadaceae</taxon>
        <taxon>Pseudomonas</taxon>
    </lineage>
</organism>
<feature type="transmembrane region" description="Helical" evidence="6">
    <location>
        <begin position="68"/>
        <end position="88"/>
    </location>
</feature>
<feature type="transmembrane region" description="Helical" evidence="6">
    <location>
        <begin position="255"/>
        <end position="278"/>
    </location>
</feature>
<accession>A0ABY7A5M4</accession>
<gene>
    <name evidence="7" type="ORF">OU419_10310</name>
</gene>
<sequence length="495" mass="53437">MNSPIQPGLLPVDRDAEQLRALGYTSNFERSMSLWQNFALGFTYLSPVVGVYSIFGLCLAAGGPPMFWSYLLVGLGQMLVCLIFCEVVSQFPISGGVYPWARRLVGKRWAWMVGWICSVSLCVTIAAVALGAGPYVATLLGFEANPVTNTVIGLSLTLIATLLNLSGTKLLARVAMFGFLCELIGAIVIGGYLLIFERHQPLSVLFNTFDIRIDGAYWPAFLTASLAGMFLYYGFEACGDVAEETPNPSKRIPKAMRMTIWIGGGASMFAALALILAVPDMQAVISGTDKDPMSTILGSAFGPTGARLVMLVILVSFVSCVLSLQAAASRLLYSYARDEMVMGSRLLQRLSPNTHVPTAALVTCGVIPSAIVCLGLYMQNAIGTVVSFAAIGIYLAFQMIVGAALFARLRGWKPSGSFTLGKWGWPVNIAAQIYGVLAIVNMSWPRTPDAPWYINYGIILVGTIVIVVGLLYMTLFRPYDKGNAPAGDAWKLHRR</sequence>
<feature type="transmembrane region" description="Helical" evidence="6">
    <location>
        <begin position="427"/>
        <end position="444"/>
    </location>
</feature>
<protein>
    <submittedName>
        <fullName evidence="7">Amino acid permease</fullName>
    </submittedName>
</protein>
<keyword evidence="4 6" id="KW-1133">Transmembrane helix</keyword>
<keyword evidence="3 6" id="KW-0812">Transmembrane</keyword>
<feature type="transmembrane region" description="Helical" evidence="6">
    <location>
        <begin position="147"/>
        <end position="165"/>
    </location>
</feature>
<evidence type="ECO:0000256" key="4">
    <source>
        <dbReference type="ARBA" id="ARBA00022989"/>
    </source>
</evidence>
<dbReference type="PANTHER" id="PTHR45649">
    <property type="entry name" value="AMINO-ACID PERMEASE BAT1"/>
    <property type="match status" value="1"/>
</dbReference>
<evidence type="ECO:0000256" key="6">
    <source>
        <dbReference type="SAM" id="Phobius"/>
    </source>
</evidence>
<feature type="transmembrane region" description="Helical" evidence="6">
    <location>
        <begin position="308"/>
        <end position="333"/>
    </location>
</feature>
<feature type="transmembrane region" description="Helical" evidence="6">
    <location>
        <begin position="109"/>
        <end position="135"/>
    </location>
</feature>
<keyword evidence="2" id="KW-0813">Transport</keyword>
<dbReference type="PIRSF" id="PIRSF006060">
    <property type="entry name" value="AA_transporter"/>
    <property type="match status" value="1"/>
</dbReference>
<dbReference type="Pfam" id="PF13520">
    <property type="entry name" value="AA_permease_2"/>
    <property type="match status" value="1"/>
</dbReference>
<reference evidence="7" key="1">
    <citation type="submission" date="2022-11" db="EMBL/GenBank/DDBJ databases">
        <title>Pseudomonas triclosanedens sp. nov., a triclosan degrader isolated from activated sludge.</title>
        <authorList>
            <person name="Yin Y."/>
            <person name="Lu Z."/>
        </authorList>
    </citation>
    <scope>NUCLEOTIDE SEQUENCE</scope>
    <source>
        <strain evidence="7">ZM23</strain>
    </source>
</reference>
<dbReference type="RefSeq" id="WP_254472068.1">
    <property type="nucleotide sequence ID" value="NZ_CP113432.1"/>
</dbReference>
<evidence type="ECO:0000256" key="2">
    <source>
        <dbReference type="ARBA" id="ARBA00022448"/>
    </source>
</evidence>
<feature type="transmembrane region" description="Helical" evidence="6">
    <location>
        <begin position="177"/>
        <end position="196"/>
    </location>
</feature>
<dbReference type="PANTHER" id="PTHR45649:SF26">
    <property type="entry name" value="OS04G0435100 PROTEIN"/>
    <property type="match status" value="1"/>
</dbReference>
<name>A0ABY7A5M4_9PSED</name>
<proteinExistence type="predicted"/>
<dbReference type="Gene3D" id="1.20.1740.10">
    <property type="entry name" value="Amino acid/polyamine transporter I"/>
    <property type="match status" value="1"/>
</dbReference>
<keyword evidence="8" id="KW-1185">Reference proteome</keyword>
<feature type="transmembrane region" description="Helical" evidence="6">
    <location>
        <begin position="216"/>
        <end position="235"/>
    </location>
</feature>
<feature type="transmembrane region" description="Helical" evidence="6">
    <location>
        <begin position="38"/>
        <end position="62"/>
    </location>
</feature>
<feature type="transmembrane region" description="Helical" evidence="6">
    <location>
        <begin position="384"/>
        <end position="406"/>
    </location>
</feature>
<evidence type="ECO:0000256" key="3">
    <source>
        <dbReference type="ARBA" id="ARBA00022692"/>
    </source>
</evidence>
<dbReference type="InterPro" id="IPR002293">
    <property type="entry name" value="AA/rel_permease1"/>
</dbReference>
<evidence type="ECO:0000256" key="1">
    <source>
        <dbReference type="ARBA" id="ARBA00004141"/>
    </source>
</evidence>
<dbReference type="Proteomes" id="UP001163624">
    <property type="component" value="Chromosome"/>
</dbReference>
<dbReference type="EMBL" id="CP113432">
    <property type="protein sequence ID" value="WAI51615.1"/>
    <property type="molecule type" value="Genomic_DNA"/>
</dbReference>
<comment type="subcellular location">
    <subcellularLocation>
        <location evidence="1">Membrane</location>
        <topology evidence="1">Multi-pass membrane protein</topology>
    </subcellularLocation>
</comment>
<evidence type="ECO:0000313" key="8">
    <source>
        <dbReference type="Proteomes" id="UP001163624"/>
    </source>
</evidence>
<keyword evidence="5 6" id="KW-0472">Membrane</keyword>